<comment type="cofactor">
    <cofactor evidence="1">
        <name>Mg(2+)</name>
        <dbReference type="ChEBI" id="CHEBI:18420"/>
    </cofactor>
</comment>
<gene>
    <name evidence="5" type="ORF">S01H1_84533</name>
</gene>
<evidence type="ECO:0000259" key="4">
    <source>
        <dbReference type="Pfam" id="PF13378"/>
    </source>
</evidence>
<dbReference type="EMBL" id="BARS01057740">
    <property type="protein sequence ID" value="GAG42746.1"/>
    <property type="molecule type" value="Genomic_DNA"/>
</dbReference>
<feature type="non-terminal residue" evidence="5">
    <location>
        <position position="1"/>
    </location>
</feature>
<dbReference type="GO" id="GO:0016836">
    <property type="term" value="F:hydro-lyase activity"/>
    <property type="evidence" value="ECO:0007669"/>
    <property type="project" value="TreeGrafter"/>
</dbReference>
<dbReference type="Pfam" id="PF13378">
    <property type="entry name" value="MR_MLE_C"/>
    <property type="match status" value="1"/>
</dbReference>
<dbReference type="Gene3D" id="3.20.20.120">
    <property type="entry name" value="Enolase-like C-terminal domain"/>
    <property type="match status" value="1"/>
</dbReference>
<feature type="domain" description="Enolase C-terminal" evidence="4">
    <location>
        <begin position="1"/>
        <end position="128"/>
    </location>
</feature>
<sequence length="128" mass="14462">QYDIYWLEEPILADEINNLAKLAKETSIPIAVGENHYTKWEFKELMEQRAVEIVQADIGKCGGVTEFIKIAAMADAYGLPMCPHHTEYVDAPLVAAIPNGLFHEYIHEFFVPMGQVFIDPIKPENGEI</sequence>
<name>X0Z285_9ZZZZ</name>
<dbReference type="SUPFAM" id="SSF51604">
    <property type="entry name" value="Enolase C-terminal domain-like"/>
    <property type="match status" value="1"/>
</dbReference>
<dbReference type="InterPro" id="IPR046945">
    <property type="entry name" value="RHMD-like"/>
</dbReference>
<dbReference type="PANTHER" id="PTHR13794">
    <property type="entry name" value="ENOLASE SUPERFAMILY, MANDELATE RACEMASE"/>
    <property type="match status" value="1"/>
</dbReference>
<protein>
    <recommendedName>
        <fullName evidence="4">Enolase C-terminal domain-containing protein</fullName>
    </recommendedName>
</protein>
<evidence type="ECO:0000256" key="1">
    <source>
        <dbReference type="ARBA" id="ARBA00001946"/>
    </source>
</evidence>
<feature type="non-terminal residue" evidence="5">
    <location>
        <position position="128"/>
    </location>
</feature>
<dbReference type="PANTHER" id="PTHR13794:SF58">
    <property type="entry name" value="MITOCHONDRIAL ENOLASE SUPERFAMILY MEMBER 1"/>
    <property type="match status" value="1"/>
</dbReference>
<organism evidence="5">
    <name type="scientific">marine sediment metagenome</name>
    <dbReference type="NCBI Taxonomy" id="412755"/>
    <lineage>
        <taxon>unclassified sequences</taxon>
        <taxon>metagenomes</taxon>
        <taxon>ecological metagenomes</taxon>
    </lineage>
</organism>
<dbReference type="GO" id="GO:0000287">
    <property type="term" value="F:magnesium ion binding"/>
    <property type="evidence" value="ECO:0007669"/>
    <property type="project" value="TreeGrafter"/>
</dbReference>
<reference evidence="5" key="1">
    <citation type="journal article" date="2014" name="Front. Microbiol.">
        <title>High frequency of phylogenetically diverse reductive dehalogenase-homologous genes in deep subseafloor sedimentary metagenomes.</title>
        <authorList>
            <person name="Kawai M."/>
            <person name="Futagami T."/>
            <person name="Toyoda A."/>
            <person name="Takaki Y."/>
            <person name="Nishi S."/>
            <person name="Hori S."/>
            <person name="Arai W."/>
            <person name="Tsubouchi T."/>
            <person name="Morono Y."/>
            <person name="Uchiyama I."/>
            <person name="Ito T."/>
            <person name="Fujiyama A."/>
            <person name="Inagaki F."/>
            <person name="Takami H."/>
        </authorList>
    </citation>
    <scope>NUCLEOTIDE SEQUENCE</scope>
    <source>
        <strain evidence="5">Expedition CK06-06</strain>
    </source>
</reference>
<dbReference type="InterPro" id="IPR029065">
    <property type="entry name" value="Enolase_C-like"/>
</dbReference>
<evidence type="ECO:0000256" key="2">
    <source>
        <dbReference type="ARBA" id="ARBA00022723"/>
    </source>
</evidence>
<accession>X0Z285</accession>
<evidence type="ECO:0000256" key="3">
    <source>
        <dbReference type="ARBA" id="ARBA00022842"/>
    </source>
</evidence>
<proteinExistence type="predicted"/>
<dbReference type="AlphaFoldDB" id="X0Z285"/>
<keyword evidence="2" id="KW-0479">Metal-binding</keyword>
<evidence type="ECO:0000313" key="5">
    <source>
        <dbReference type="EMBL" id="GAG42746.1"/>
    </source>
</evidence>
<dbReference type="GO" id="GO:0016052">
    <property type="term" value="P:carbohydrate catabolic process"/>
    <property type="evidence" value="ECO:0007669"/>
    <property type="project" value="TreeGrafter"/>
</dbReference>
<comment type="caution">
    <text evidence="5">The sequence shown here is derived from an EMBL/GenBank/DDBJ whole genome shotgun (WGS) entry which is preliminary data.</text>
</comment>
<keyword evidence="3" id="KW-0460">Magnesium</keyword>
<dbReference type="InterPro" id="IPR036849">
    <property type="entry name" value="Enolase-like_C_sf"/>
</dbReference>